<dbReference type="InParanoid" id="A0A136IY80"/>
<evidence type="ECO:0000313" key="1">
    <source>
        <dbReference type="EMBL" id="KXJ89950.1"/>
    </source>
</evidence>
<dbReference type="EMBL" id="KQ964254">
    <property type="protein sequence ID" value="KXJ89950.1"/>
    <property type="molecule type" value="Genomic_DNA"/>
</dbReference>
<name>A0A136IY80_9PEZI</name>
<dbReference type="Proteomes" id="UP000070501">
    <property type="component" value="Unassembled WGS sequence"/>
</dbReference>
<dbReference type="OrthoDB" id="5275938at2759"/>
<reference evidence="2" key="1">
    <citation type="submission" date="2016-02" db="EMBL/GenBank/DDBJ databases">
        <title>Draft genome sequence of Microdochium bolleyi, a fungal endophyte of beachgrass.</title>
        <authorList>
            <consortium name="DOE Joint Genome Institute"/>
            <person name="David A.S."/>
            <person name="May G."/>
            <person name="Haridas S."/>
            <person name="Lim J."/>
            <person name="Wang M."/>
            <person name="Labutti K."/>
            <person name="Lipzen A."/>
            <person name="Barry K."/>
            <person name="Grigoriev I.V."/>
        </authorList>
    </citation>
    <scope>NUCLEOTIDE SEQUENCE [LARGE SCALE GENOMIC DNA]</scope>
    <source>
        <strain evidence="2">J235TASD1</strain>
    </source>
</reference>
<keyword evidence="2" id="KW-1185">Reference proteome</keyword>
<organism evidence="1 2">
    <name type="scientific">Microdochium bolleyi</name>
    <dbReference type="NCBI Taxonomy" id="196109"/>
    <lineage>
        <taxon>Eukaryota</taxon>
        <taxon>Fungi</taxon>
        <taxon>Dikarya</taxon>
        <taxon>Ascomycota</taxon>
        <taxon>Pezizomycotina</taxon>
        <taxon>Sordariomycetes</taxon>
        <taxon>Xylariomycetidae</taxon>
        <taxon>Xylariales</taxon>
        <taxon>Microdochiaceae</taxon>
        <taxon>Microdochium</taxon>
    </lineage>
</organism>
<protein>
    <recommendedName>
        <fullName evidence="3">BTB domain-containing protein</fullName>
    </recommendedName>
</protein>
<evidence type="ECO:0008006" key="3">
    <source>
        <dbReference type="Google" id="ProtNLM"/>
    </source>
</evidence>
<dbReference type="AlphaFoldDB" id="A0A136IY80"/>
<accession>A0A136IY80</accession>
<evidence type="ECO:0000313" key="2">
    <source>
        <dbReference type="Proteomes" id="UP000070501"/>
    </source>
</evidence>
<sequence length="231" mass="25963">MAFPGTIVPPEFEKLIIDRRGDLWICAGTADGANVSLIPGRDVSSPTWAFRVCSRTLARCSPVFAAMFFDEDGDPQTLQYYNMRLAHLWQADVEALSVLLQLIHGCNGDDFIARATRDKNFDKALYQLTILTDKYSCTAVLRPIVDRCVVITELDARTSDDVPQLQRVAWIAWELGHLDTLQQCAERLMYAFSPEEATEEALLKAGLAIKEVPELRGEFLLPITYIAEQFC</sequence>
<proteinExistence type="predicted"/>
<gene>
    <name evidence="1" type="ORF">Micbo1qcDRAFT_177127</name>
</gene>